<comment type="caution">
    <text evidence="1">The sequence shown here is derived from an EMBL/GenBank/DDBJ whole genome shotgun (WGS) entry which is preliminary data.</text>
</comment>
<dbReference type="AlphaFoldDB" id="D6U7Y6"/>
<dbReference type="EMBL" id="ADVG01000005">
    <property type="protein sequence ID" value="EFH79997.1"/>
    <property type="molecule type" value="Genomic_DNA"/>
</dbReference>
<proteinExistence type="predicted"/>
<dbReference type="OrthoDB" id="164802at2"/>
<organism evidence="1 2">
    <name type="scientific">Ktedonobacter racemifer DSM 44963</name>
    <dbReference type="NCBI Taxonomy" id="485913"/>
    <lineage>
        <taxon>Bacteria</taxon>
        <taxon>Bacillati</taxon>
        <taxon>Chloroflexota</taxon>
        <taxon>Ktedonobacteria</taxon>
        <taxon>Ktedonobacterales</taxon>
        <taxon>Ktedonobacteraceae</taxon>
        <taxon>Ktedonobacter</taxon>
    </lineage>
</organism>
<dbReference type="RefSeq" id="WP_007922250.1">
    <property type="nucleotide sequence ID" value="NZ_ADVG01000005.1"/>
</dbReference>
<evidence type="ECO:0000313" key="1">
    <source>
        <dbReference type="EMBL" id="EFH79997.1"/>
    </source>
</evidence>
<protein>
    <submittedName>
        <fullName evidence="1">Uncharacterized protein</fullName>
    </submittedName>
</protein>
<name>D6U7Y6_KTERA</name>
<dbReference type="Proteomes" id="UP000004508">
    <property type="component" value="Unassembled WGS sequence"/>
</dbReference>
<sequence>MTGYDWTCQACGNKEPGVRFPVLEKLPDGEQRQIMICENCEPQFERVMYLLRRFDGQLFPIEEGKAPLPQWRNDAPLHYTHNHIIYYMLEQKIAGLDEQERSIYLREHAVDSARLPLDDFPLVEDFEVSLETVVARHNMQKMLVPYFTARLYSPSHGSLGSFSGRIQSDYMCRSDFVIPHGDFTLPYYDLEQGVDLLIMEDDRFVYVLSGDWENHNSGQLYVWQRIENYYDSWVKIKREAYYSAWENAILQSRAFHGKEGSC</sequence>
<dbReference type="STRING" id="485913.Krac_0533"/>
<accession>D6U7Y6</accession>
<evidence type="ECO:0000313" key="2">
    <source>
        <dbReference type="Proteomes" id="UP000004508"/>
    </source>
</evidence>
<reference evidence="1 2" key="1">
    <citation type="journal article" date="2011" name="Stand. Genomic Sci.">
        <title>Non-contiguous finished genome sequence and contextual data of the filamentous soil bacterium Ktedonobacter racemifer type strain (SOSP1-21).</title>
        <authorList>
            <person name="Chang Y.J."/>
            <person name="Land M."/>
            <person name="Hauser L."/>
            <person name="Chertkov O."/>
            <person name="Del Rio T.G."/>
            <person name="Nolan M."/>
            <person name="Copeland A."/>
            <person name="Tice H."/>
            <person name="Cheng J.F."/>
            <person name="Lucas S."/>
            <person name="Han C."/>
            <person name="Goodwin L."/>
            <person name="Pitluck S."/>
            <person name="Ivanova N."/>
            <person name="Ovchinikova G."/>
            <person name="Pati A."/>
            <person name="Chen A."/>
            <person name="Palaniappan K."/>
            <person name="Mavromatis K."/>
            <person name="Liolios K."/>
            <person name="Brettin T."/>
            <person name="Fiebig A."/>
            <person name="Rohde M."/>
            <person name="Abt B."/>
            <person name="Goker M."/>
            <person name="Detter J.C."/>
            <person name="Woyke T."/>
            <person name="Bristow J."/>
            <person name="Eisen J.A."/>
            <person name="Markowitz V."/>
            <person name="Hugenholtz P."/>
            <person name="Kyrpides N.C."/>
            <person name="Klenk H.P."/>
            <person name="Lapidus A."/>
        </authorList>
    </citation>
    <scope>NUCLEOTIDE SEQUENCE [LARGE SCALE GENOMIC DNA]</scope>
    <source>
        <strain evidence="2">DSM 44963</strain>
    </source>
</reference>
<dbReference type="InParanoid" id="D6U7Y6"/>
<keyword evidence="2" id="KW-1185">Reference proteome</keyword>
<gene>
    <name evidence="1" type="ORF">Krac_0533</name>
</gene>